<feature type="domain" description="AB hydrolase-1" evidence="1">
    <location>
        <begin position="71"/>
        <end position="238"/>
    </location>
</feature>
<comment type="caution">
    <text evidence="2">The sequence shown here is derived from an EMBL/GenBank/DDBJ whole genome shotgun (WGS) entry which is preliminary data.</text>
</comment>
<dbReference type="EMBL" id="JAUEDM010000005">
    <property type="protein sequence ID" value="KAK3316100.1"/>
    <property type="molecule type" value="Genomic_DNA"/>
</dbReference>
<evidence type="ECO:0000259" key="1">
    <source>
        <dbReference type="Pfam" id="PF12697"/>
    </source>
</evidence>
<dbReference type="Gene3D" id="3.40.50.1820">
    <property type="entry name" value="alpha/beta hydrolase"/>
    <property type="match status" value="1"/>
</dbReference>
<reference evidence="2" key="1">
    <citation type="journal article" date="2023" name="Mol. Phylogenet. Evol.">
        <title>Genome-scale phylogeny and comparative genomics of the fungal order Sordariales.</title>
        <authorList>
            <person name="Hensen N."/>
            <person name="Bonometti L."/>
            <person name="Westerberg I."/>
            <person name="Brannstrom I.O."/>
            <person name="Guillou S."/>
            <person name="Cros-Aarteil S."/>
            <person name="Calhoun S."/>
            <person name="Haridas S."/>
            <person name="Kuo A."/>
            <person name="Mondo S."/>
            <person name="Pangilinan J."/>
            <person name="Riley R."/>
            <person name="LaButti K."/>
            <person name="Andreopoulos B."/>
            <person name="Lipzen A."/>
            <person name="Chen C."/>
            <person name="Yan M."/>
            <person name="Daum C."/>
            <person name="Ng V."/>
            <person name="Clum A."/>
            <person name="Steindorff A."/>
            <person name="Ohm R.A."/>
            <person name="Martin F."/>
            <person name="Silar P."/>
            <person name="Natvig D.O."/>
            <person name="Lalanne C."/>
            <person name="Gautier V."/>
            <person name="Ament-Velasquez S.L."/>
            <person name="Kruys A."/>
            <person name="Hutchinson M.I."/>
            <person name="Powell A.J."/>
            <person name="Barry K."/>
            <person name="Miller A.N."/>
            <person name="Grigoriev I.V."/>
            <person name="Debuchy R."/>
            <person name="Gladieux P."/>
            <person name="Hiltunen Thoren M."/>
            <person name="Johannesson H."/>
        </authorList>
    </citation>
    <scope>NUCLEOTIDE SEQUENCE</scope>
    <source>
        <strain evidence="2">CBS 118394</strain>
    </source>
</reference>
<proteinExistence type="predicted"/>
<dbReference type="Pfam" id="PF12697">
    <property type="entry name" value="Abhydrolase_6"/>
    <property type="match status" value="1"/>
</dbReference>
<keyword evidence="3" id="KW-1185">Reference proteome</keyword>
<gene>
    <name evidence="2" type="ORF">B0H66DRAFT_277849</name>
</gene>
<keyword evidence="2" id="KW-0378">Hydrolase</keyword>
<dbReference type="SUPFAM" id="SSF53474">
    <property type="entry name" value="alpha/beta-Hydrolases"/>
    <property type="match status" value="1"/>
</dbReference>
<dbReference type="InterPro" id="IPR000073">
    <property type="entry name" value="AB_hydrolase_1"/>
</dbReference>
<dbReference type="Proteomes" id="UP001283341">
    <property type="component" value="Unassembled WGS sequence"/>
</dbReference>
<evidence type="ECO:0000313" key="3">
    <source>
        <dbReference type="Proteomes" id="UP001283341"/>
    </source>
</evidence>
<name>A0AAE0M205_9PEZI</name>
<dbReference type="InterPro" id="IPR029058">
    <property type="entry name" value="AB_hydrolase_fold"/>
</dbReference>
<dbReference type="AlphaFoldDB" id="A0AAE0M205"/>
<evidence type="ECO:0000313" key="2">
    <source>
        <dbReference type="EMBL" id="KAK3316100.1"/>
    </source>
</evidence>
<accession>A0AAE0M205</accession>
<organism evidence="2 3">
    <name type="scientific">Apodospora peruviana</name>
    <dbReference type="NCBI Taxonomy" id="516989"/>
    <lineage>
        <taxon>Eukaryota</taxon>
        <taxon>Fungi</taxon>
        <taxon>Dikarya</taxon>
        <taxon>Ascomycota</taxon>
        <taxon>Pezizomycotina</taxon>
        <taxon>Sordariomycetes</taxon>
        <taxon>Sordariomycetidae</taxon>
        <taxon>Sordariales</taxon>
        <taxon>Lasiosphaeriaceae</taxon>
        <taxon>Apodospora</taxon>
    </lineage>
</organism>
<sequence>MASSFTIKEHVVQAQHIREYPHATAHSQEEVLYLSFKQYIPKSNPTAQLGDITILASHANGFIKELYEPLWEDLVAALGRRGVRVRGIWIADVAWQGQSGIINENNLGNDPSWFDHARDLLLATNHFRKEMPRPIIGVGHSFGANIMVNLALLHPRLLSSLVLLDPVLSRFNLRGPKYGLAPMVNSVYRRDLWPSLETAVASFTRNKFYSTWDPRVLAAWNAHGLRPAPGTKLHPDAPSGSVTLTTSKHQEVFTYYRPLAQVYDPSTGKRVPENVDLSKLPDVDPSSVAKHPDFMFYRVEGGPATVDKLPQLRPGALWLFGGKSDVNPPDVRQEKMDLTGIGVGGSGGEKAGRVKQVTIEEFGHLVPMEATTRCAEYAAEFIAGDIHVWREEDKEYRAWAEGNTDTDKQMIGREYFEQGWIEQRGKKAKL</sequence>
<protein>
    <submittedName>
        <fullName evidence="2">Alpha/beta hydrolase family-domain-containing protein</fullName>
    </submittedName>
</protein>
<reference evidence="2" key="2">
    <citation type="submission" date="2023-06" db="EMBL/GenBank/DDBJ databases">
        <authorList>
            <consortium name="Lawrence Berkeley National Laboratory"/>
            <person name="Haridas S."/>
            <person name="Hensen N."/>
            <person name="Bonometti L."/>
            <person name="Westerberg I."/>
            <person name="Brannstrom I.O."/>
            <person name="Guillou S."/>
            <person name="Cros-Aarteil S."/>
            <person name="Calhoun S."/>
            <person name="Kuo A."/>
            <person name="Mondo S."/>
            <person name="Pangilinan J."/>
            <person name="Riley R."/>
            <person name="Labutti K."/>
            <person name="Andreopoulos B."/>
            <person name="Lipzen A."/>
            <person name="Chen C."/>
            <person name="Yanf M."/>
            <person name="Daum C."/>
            <person name="Ng V."/>
            <person name="Clum A."/>
            <person name="Steindorff A."/>
            <person name="Ohm R."/>
            <person name="Martin F."/>
            <person name="Silar P."/>
            <person name="Natvig D."/>
            <person name="Lalanne C."/>
            <person name="Gautier V."/>
            <person name="Ament-Velasquez S.L."/>
            <person name="Kruys A."/>
            <person name="Hutchinson M.I."/>
            <person name="Powell A.J."/>
            <person name="Barry K."/>
            <person name="Miller A.N."/>
            <person name="Grigoriev I.V."/>
            <person name="Debuchy R."/>
            <person name="Gladieux P."/>
            <person name="Thoren M.H."/>
            <person name="Johannesson H."/>
        </authorList>
    </citation>
    <scope>NUCLEOTIDE SEQUENCE</scope>
    <source>
        <strain evidence="2">CBS 118394</strain>
    </source>
</reference>
<dbReference type="GO" id="GO:0016787">
    <property type="term" value="F:hydrolase activity"/>
    <property type="evidence" value="ECO:0007669"/>
    <property type="project" value="UniProtKB-KW"/>
</dbReference>